<dbReference type="EC" id="5.6.2.4" evidence="7"/>
<dbReference type="AlphaFoldDB" id="A0A9N8W4G1"/>
<evidence type="ECO:0000259" key="10">
    <source>
        <dbReference type="PROSITE" id="PS51198"/>
    </source>
</evidence>
<dbReference type="SUPFAM" id="SSF89550">
    <property type="entry name" value="PHP domain-like"/>
    <property type="match status" value="1"/>
</dbReference>
<dbReference type="InterPro" id="IPR000212">
    <property type="entry name" value="DNA_helicase_UvrD/REP"/>
</dbReference>
<dbReference type="CDD" id="cd17932">
    <property type="entry name" value="DEXQc_UvrD"/>
    <property type="match status" value="1"/>
</dbReference>
<dbReference type="InterPro" id="IPR014017">
    <property type="entry name" value="DNA_helicase_UvrD-like_C"/>
</dbReference>
<dbReference type="OrthoDB" id="2426388at2759"/>
<dbReference type="Gene3D" id="3.30.420.10">
    <property type="entry name" value="Ribonuclease H-like superfamily/Ribonuclease H"/>
    <property type="match status" value="1"/>
</dbReference>
<keyword evidence="13" id="KW-1185">Reference proteome</keyword>
<keyword evidence="4 9" id="KW-0067">ATP-binding</keyword>
<dbReference type="PANTHER" id="PTHR11070">
    <property type="entry name" value="UVRD / RECB / PCRA DNA HELICASE FAMILY MEMBER"/>
    <property type="match status" value="1"/>
</dbReference>
<dbReference type="GO" id="GO:0003677">
    <property type="term" value="F:DNA binding"/>
    <property type="evidence" value="ECO:0007669"/>
    <property type="project" value="InterPro"/>
</dbReference>
<name>A0A9N8W4G1_9GLOM</name>
<keyword evidence="5" id="KW-0413">Isomerase</keyword>
<dbReference type="InterPro" id="IPR003141">
    <property type="entry name" value="Pol/His_phosphatase_N"/>
</dbReference>
<dbReference type="SMART" id="SM00481">
    <property type="entry name" value="POLIIIAc"/>
    <property type="match status" value="1"/>
</dbReference>
<dbReference type="Gene3D" id="3.20.20.140">
    <property type="entry name" value="Metal-dependent hydrolases"/>
    <property type="match status" value="1"/>
</dbReference>
<dbReference type="GO" id="GO:0000725">
    <property type="term" value="P:recombinational repair"/>
    <property type="evidence" value="ECO:0007669"/>
    <property type="project" value="TreeGrafter"/>
</dbReference>
<feature type="domain" description="UvrD-like helicase ATP-binding" evidence="10">
    <location>
        <begin position="5"/>
        <end position="290"/>
    </location>
</feature>
<evidence type="ECO:0000256" key="9">
    <source>
        <dbReference type="PROSITE-ProRule" id="PRU00560"/>
    </source>
</evidence>
<dbReference type="InterPro" id="IPR004013">
    <property type="entry name" value="PHP_dom"/>
</dbReference>
<sequence length="631" mass="73406">MDFLQELNEQQKQAVYEEHSRICVIAGPGCGKTKTLVSRLIYLLASQKAQPQNILVLTFAKKAIKEIKKRVFSYVTTVSPKDLHIYNFHSFCFHVLNKHSYLLGFPESKFPVYDRHEQETIIRKILYQNNYSAEKKEINTILAYISALDFNDLLLYTIDLFTYRPSVRQEYQAQFTHILLDEFQDINSKLTFSDIAILYRNNYLSTRLEQELVAQRVPYEILGSFKFIEREEIKDVLSFLRTIVYQDNISLLRILGLQEKIGARTIEKIEQNSEKEKISIYEYLNNFATINNLSQEKMMAGQDKKLIKTRNNLVLSSVHQAKGLEFEVVFFVYLDQGTLPYKETQDLTEEKRLFYVGITRAKKLLYLISSLEISLSVSGRLEIVAPQLLPATKISQLLYVIYDKLNYLFGYLDYQVVTQEKAVVDKTDFKEYFSFLLVLKEMLKKLGFPDLRFASQQKKKNTVKNNDCGNHVNNNEINKREKKNNFNLANELGVHTKFSTLDGISSPADYAASARQKNYSALAVTDHYNVQAFPEFSQHQSPDLKIIYGCEMEMLEDELPPYFFNHSATILDQKIDNLTYCVFDLETTGFFSQYNEIIELGYVIYHQGEIIREKEYLIRPQKEIPAEVLAA</sequence>
<evidence type="ECO:0000256" key="6">
    <source>
        <dbReference type="ARBA" id="ARBA00034617"/>
    </source>
</evidence>
<dbReference type="GO" id="GO:0043138">
    <property type="term" value="F:3'-5' DNA helicase activity"/>
    <property type="evidence" value="ECO:0007669"/>
    <property type="project" value="UniProtKB-EC"/>
</dbReference>
<evidence type="ECO:0000256" key="4">
    <source>
        <dbReference type="ARBA" id="ARBA00022840"/>
    </source>
</evidence>
<dbReference type="Pfam" id="PF13361">
    <property type="entry name" value="UvrD_C"/>
    <property type="match status" value="1"/>
</dbReference>
<dbReference type="PROSITE" id="PS51217">
    <property type="entry name" value="UVRD_HELICASE_CTER"/>
    <property type="match status" value="1"/>
</dbReference>
<dbReference type="Proteomes" id="UP000789396">
    <property type="component" value="Unassembled WGS sequence"/>
</dbReference>
<keyword evidence="2 9" id="KW-0378">Hydrolase</keyword>
<evidence type="ECO:0000256" key="5">
    <source>
        <dbReference type="ARBA" id="ARBA00023235"/>
    </source>
</evidence>
<evidence type="ECO:0000256" key="2">
    <source>
        <dbReference type="ARBA" id="ARBA00022801"/>
    </source>
</evidence>
<comment type="catalytic activity">
    <reaction evidence="8">
        <text>ATP + H2O = ADP + phosphate + H(+)</text>
        <dbReference type="Rhea" id="RHEA:13065"/>
        <dbReference type="ChEBI" id="CHEBI:15377"/>
        <dbReference type="ChEBI" id="CHEBI:15378"/>
        <dbReference type="ChEBI" id="CHEBI:30616"/>
        <dbReference type="ChEBI" id="CHEBI:43474"/>
        <dbReference type="ChEBI" id="CHEBI:456216"/>
        <dbReference type="EC" id="5.6.2.4"/>
    </reaction>
</comment>
<dbReference type="Pfam" id="PF02811">
    <property type="entry name" value="PHP"/>
    <property type="match status" value="1"/>
</dbReference>
<evidence type="ECO:0000313" key="13">
    <source>
        <dbReference type="Proteomes" id="UP000789396"/>
    </source>
</evidence>
<dbReference type="SUPFAM" id="SSF52540">
    <property type="entry name" value="P-loop containing nucleoside triphosphate hydrolases"/>
    <property type="match status" value="1"/>
</dbReference>
<feature type="domain" description="UvrD-like helicase C-terminal" evidence="11">
    <location>
        <begin position="93"/>
        <end position="465"/>
    </location>
</feature>
<dbReference type="InterPro" id="IPR027417">
    <property type="entry name" value="P-loop_NTPase"/>
</dbReference>
<dbReference type="GO" id="GO:0005524">
    <property type="term" value="F:ATP binding"/>
    <property type="evidence" value="ECO:0007669"/>
    <property type="project" value="UniProtKB-UniRule"/>
</dbReference>
<dbReference type="Gene3D" id="3.40.50.300">
    <property type="entry name" value="P-loop containing nucleotide triphosphate hydrolases"/>
    <property type="match status" value="3"/>
</dbReference>
<evidence type="ECO:0000256" key="1">
    <source>
        <dbReference type="ARBA" id="ARBA00022741"/>
    </source>
</evidence>
<dbReference type="InterPro" id="IPR036397">
    <property type="entry name" value="RNaseH_sf"/>
</dbReference>
<evidence type="ECO:0000256" key="7">
    <source>
        <dbReference type="ARBA" id="ARBA00034808"/>
    </source>
</evidence>
<dbReference type="EMBL" id="CAJVPZ010000820">
    <property type="protein sequence ID" value="CAG8476926.1"/>
    <property type="molecule type" value="Genomic_DNA"/>
</dbReference>
<feature type="binding site" evidence="9">
    <location>
        <begin position="26"/>
        <end position="33"/>
    </location>
    <ligand>
        <name>ATP</name>
        <dbReference type="ChEBI" id="CHEBI:30616"/>
    </ligand>
</feature>
<gene>
    <name evidence="12" type="ORF">RFULGI_LOCUS1363</name>
</gene>
<comment type="catalytic activity">
    <reaction evidence="6">
        <text>Couples ATP hydrolysis with the unwinding of duplex DNA by translocating in the 3'-5' direction.</text>
        <dbReference type="EC" id="5.6.2.4"/>
    </reaction>
</comment>
<keyword evidence="1 9" id="KW-0547">Nucleotide-binding</keyword>
<comment type="caution">
    <text evidence="12">The sequence shown here is derived from an EMBL/GenBank/DDBJ whole genome shotgun (WGS) entry which is preliminary data.</text>
</comment>
<dbReference type="PANTHER" id="PTHR11070:SF2">
    <property type="entry name" value="ATP-DEPENDENT DNA HELICASE SRS2"/>
    <property type="match status" value="1"/>
</dbReference>
<reference evidence="12" key="1">
    <citation type="submission" date="2021-06" db="EMBL/GenBank/DDBJ databases">
        <authorList>
            <person name="Kallberg Y."/>
            <person name="Tangrot J."/>
            <person name="Rosling A."/>
        </authorList>
    </citation>
    <scope>NUCLEOTIDE SEQUENCE</scope>
    <source>
        <strain evidence="12">IN212</strain>
    </source>
</reference>
<organism evidence="12 13">
    <name type="scientific">Racocetra fulgida</name>
    <dbReference type="NCBI Taxonomy" id="60492"/>
    <lineage>
        <taxon>Eukaryota</taxon>
        <taxon>Fungi</taxon>
        <taxon>Fungi incertae sedis</taxon>
        <taxon>Mucoromycota</taxon>
        <taxon>Glomeromycotina</taxon>
        <taxon>Glomeromycetes</taxon>
        <taxon>Diversisporales</taxon>
        <taxon>Gigasporaceae</taxon>
        <taxon>Racocetra</taxon>
    </lineage>
</organism>
<dbReference type="InterPro" id="IPR014016">
    <property type="entry name" value="UvrD-like_ATP-bd"/>
</dbReference>
<dbReference type="Gene3D" id="1.10.486.10">
    <property type="entry name" value="PCRA, domain 4"/>
    <property type="match status" value="2"/>
</dbReference>
<evidence type="ECO:0000256" key="3">
    <source>
        <dbReference type="ARBA" id="ARBA00022806"/>
    </source>
</evidence>
<dbReference type="InterPro" id="IPR016195">
    <property type="entry name" value="Pol/histidinol_Pase-like"/>
</dbReference>
<accession>A0A9N8W4G1</accession>
<protein>
    <recommendedName>
        <fullName evidence="7">DNA 3'-5' helicase</fullName>
        <ecNumber evidence="7">5.6.2.4</ecNumber>
    </recommendedName>
</protein>
<keyword evidence="3 9" id="KW-0347">Helicase</keyword>
<evidence type="ECO:0000259" key="11">
    <source>
        <dbReference type="PROSITE" id="PS51217"/>
    </source>
</evidence>
<evidence type="ECO:0000256" key="8">
    <source>
        <dbReference type="ARBA" id="ARBA00048988"/>
    </source>
</evidence>
<proteinExistence type="predicted"/>
<dbReference type="PROSITE" id="PS51198">
    <property type="entry name" value="UVRD_HELICASE_ATP_BIND"/>
    <property type="match status" value="1"/>
</dbReference>
<evidence type="ECO:0000313" key="12">
    <source>
        <dbReference type="EMBL" id="CAG8476926.1"/>
    </source>
</evidence>
<dbReference type="GO" id="GO:0016787">
    <property type="term" value="F:hydrolase activity"/>
    <property type="evidence" value="ECO:0007669"/>
    <property type="project" value="UniProtKB-UniRule"/>
</dbReference>
<dbReference type="Pfam" id="PF00580">
    <property type="entry name" value="UvrD-helicase"/>
    <property type="match status" value="2"/>
</dbReference>